<keyword evidence="10" id="KW-1185">Reference proteome</keyword>
<feature type="region of interest" description="Disordered" evidence="7">
    <location>
        <begin position="198"/>
        <end position="273"/>
    </location>
</feature>
<evidence type="ECO:0000256" key="7">
    <source>
        <dbReference type="SAM" id="MobiDB-lite"/>
    </source>
</evidence>
<dbReference type="SUPFAM" id="SSF47587">
    <property type="entry name" value="Domain of poly(ADP-ribose) polymerase"/>
    <property type="match status" value="1"/>
</dbReference>
<dbReference type="GO" id="GO:0070212">
    <property type="term" value="P:protein poly-ADP-ribosylation"/>
    <property type="evidence" value="ECO:0007669"/>
    <property type="project" value="TreeGrafter"/>
</dbReference>
<keyword evidence="1 5" id="KW-0328">Glycosyltransferase</keyword>
<feature type="domain" description="PARP catalytic" evidence="8">
    <location>
        <begin position="651"/>
        <end position="898"/>
    </location>
</feature>
<sequence>MATVELKRKWKEVDWEVVMAAQSFVAVFAAGPDDEQSDEGGDSKAKAKKTKARKKKASASAKKKKAPPVPTRALRRRGAKRAKADAEAEAEEGGDGDGDGAEGGAEDEKQKEEEKESTQAAGFWLAELQDDVTEEMLECETGVRITWLNQRPHAPARYDYAYDDIIDVQSILCHVYLREWDDGSFELTPKSLKRVQRSLARSRGEVTDENNNDDDDDDEKPPTTRRKRRTATVDDDGADDDDRPRRRRGGASGGGGRASRGSGQRKLSKREEAMHIRPRYTTVDSSKYEDTEIYGTHSFVPSPDDVMSNSKEVIRAVVTKNHKMLKKLTGDKTVYKQLHSFSVKQSVDVKRTALHRAIEMDDLTAAGILIKAHTIEQKQLAKKPEVALPSHSTGKHTSAYSDYNRRAINASRGGREGNNALTEDSDGSVLTDENSFLWEYNALHFALLKVDLNWHHDYDSTRDDAQIRVEKEEGTYEEKKKKAFLKYLSKIPHEEADPVETLSNLASIPGVNLEAQDILGRTPLHLAAAIADADELRSAIDRLIDIRELIQKRKKVEEEMQTARGDISDEASNKLAELSETHTNLTEDISEKSSRYYEVMPCNEDAFGSPIKGFDDVAKVNQEIVRLRLIIDITHTYKMLLGAKLRLQTIHPLDYCYNAMQVHLAALPQDSAEVELLTKYFFNGIRRHERSKYRLSNIFEVSRRGEKERILATAEESGSLRQKHHQLLWHGTKRTNLMGILSQGLRIAPPEVPHQGYMYGKGLYFANVTAKSLSYCDAAYVITSTKQGNDGTAVKKTRDVHYLLLCEVAMGAPTRVTQGRRSTMWGQQVDGAESVYAMGRHVPDPIGSIVSPQCGAALSLGKVGEIGVAFPFDSVWAKTECDPQPWNYYDRNTRSDEETLELWDRLVDRLDEGEKYEVEDNDEKKLFFSYYYERKSITVELLQKKPAKLVGDTINCCDASIKITVKDGNNPTFSWQARRYRNAFGSSTATFDDVFTWIRPNLAEYDELIVYNEGQARIRYLVEVESV</sequence>
<dbReference type="Pfam" id="PF00644">
    <property type="entry name" value="PARP"/>
    <property type="match status" value="1"/>
</dbReference>
<organism evidence="9 10">
    <name type="scientific">Pythium insidiosum</name>
    <name type="common">Pythiosis disease agent</name>
    <dbReference type="NCBI Taxonomy" id="114742"/>
    <lineage>
        <taxon>Eukaryota</taxon>
        <taxon>Sar</taxon>
        <taxon>Stramenopiles</taxon>
        <taxon>Oomycota</taxon>
        <taxon>Peronosporomycetes</taxon>
        <taxon>Pythiales</taxon>
        <taxon>Pythiaceae</taxon>
        <taxon>Pythium</taxon>
    </lineage>
</organism>
<dbReference type="EC" id="2.4.2.-" evidence="5"/>
<dbReference type="GO" id="GO:1990404">
    <property type="term" value="F:NAD+-protein mono-ADP-ribosyltransferase activity"/>
    <property type="evidence" value="ECO:0007669"/>
    <property type="project" value="TreeGrafter"/>
</dbReference>
<feature type="compositionally biased region" description="Acidic residues" evidence="7">
    <location>
        <begin position="87"/>
        <end position="100"/>
    </location>
</feature>
<dbReference type="AlphaFoldDB" id="A0AAD5LCU5"/>
<evidence type="ECO:0000256" key="1">
    <source>
        <dbReference type="ARBA" id="ARBA00022676"/>
    </source>
</evidence>
<feature type="compositionally biased region" description="Acidic residues" evidence="7">
    <location>
        <begin position="207"/>
        <end position="219"/>
    </location>
</feature>
<feature type="coiled-coil region" evidence="6">
    <location>
        <begin position="546"/>
        <end position="588"/>
    </location>
</feature>
<dbReference type="Proteomes" id="UP001209570">
    <property type="component" value="Unassembled WGS sequence"/>
</dbReference>
<comment type="caution">
    <text evidence="9">The sequence shown here is derived from an EMBL/GenBank/DDBJ whole genome shotgun (WGS) entry which is preliminary data.</text>
</comment>
<dbReference type="PANTHER" id="PTHR10459">
    <property type="entry name" value="DNA LIGASE"/>
    <property type="match status" value="1"/>
</dbReference>
<dbReference type="GO" id="GO:0005730">
    <property type="term" value="C:nucleolus"/>
    <property type="evidence" value="ECO:0007669"/>
    <property type="project" value="TreeGrafter"/>
</dbReference>
<keyword evidence="3 5" id="KW-0520">NAD</keyword>
<keyword evidence="6" id="KW-0175">Coiled coil</keyword>
<feature type="compositionally biased region" description="Basic and acidic residues" evidence="7">
    <location>
        <begin position="106"/>
        <end position="117"/>
    </location>
</feature>
<dbReference type="Gene3D" id="1.20.142.10">
    <property type="entry name" value="Poly(ADP-ribose) polymerase, regulatory domain"/>
    <property type="match status" value="1"/>
</dbReference>
<feature type="region of interest" description="Disordered" evidence="7">
    <location>
        <begin position="32"/>
        <end position="119"/>
    </location>
</feature>
<name>A0AAD5LCU5_PYTIN</name>
<dbReference type="InterPro" id="IPR050800">
    <property type="entry name" value="ARTD/PARP"/>
</dbReference>
<accession>A0AAD5LCU5</accession>
<gene>
    <name evidence="9" type="ORF">P43SY_001493</name>
</gene>
<feature type="compositionally biased region" description="Basic residues" evidence="7">
    <location>
        <begin position="46"/>
        <end position="66"/>
    </location>
</feature>
<dbReference type="SUPFAM" id="SSF48403">
    <property type="entry name" value="Ankyrin repeat"/>
    <property type="match status" value="1"/>
</dbReference>
<evidence type="ECO:0000256" key="3">
    <source>
        <dbReference type="ARBA" id="ARBA00023027"/>
    </source>
</evidence>
<dbReference type="PROSITE" id="PS51059">
    <property type="entry name" value="PARP_CATALYTIC"/>
    <property type="match status" value="1"/>
</dbReference>
<dbReference type="InterPro" id="IPR036770">
    <property type="entry name" value="Ankyrin_rpt-contain_sf"/>
</dbReference>
<evidence type="ECO:0000256" key="5">
    <source>
        <dbReference type="RuleBase" id="RU362114"/>
    </source>
</evidence>
<dbReference type="SUPFAM" id="SSF56399">
    <property type="entry name" value="ADP-ribosylation"/>
    <property type="match status" value="1"/>
</dbReference>
<dbReference type="GO" id="GO:0003950">
    <property type="term" value="F:NAD+ poly-ADP-ribosyltransferase activity"/>
    <property type="evidence" value="ECO:0007669"/>
    <property type="project" value="UniProtKB-UniRule"/>
</dbReference>
<comment type="catalytic activity">
    <reaction evidence="4">
        <text>NAD(+) + (ADP-D-ribosyl)n-acceptor = nicotinamide + (ADP-D-ribosyl)n+1-acceptor + H(+).</text>
        <dbReference type="EC" id="2.4.2.30"/>
    </reaction>
</comment>
<dbReference type="InterPro" id="IPR012317">
    <property type="entry name" value="Poly(ADP-ribose)pol_cat_dom"/>
</dbReference>
<dbReference type="EMBL" id="JAKCXM010000460">
    <property type="protein sequence ID" value="KAJ0393801.1"/>
    <property type="molecule type" value="Genomic_DNA"/>
</dbReference>
<keyword evidence="2 5" id="KW-0808">Transferase</keyword>
<evidence type="ECO:0000256" key="6">
    <source>
        <dbReference type="SAM" id="Coils"/>
    </source>
</evidence>
<dbReference type="PANTHER" id="PTHR10459:SF60">
    <property type="entry name" value="POLY [ADP-RIBOSE] POLYMERASE 2"/>
    <property type="match status" value="1"/>
</dbReference>
<dbReference type="GO" id="GO:0006302">
    <property type="term" value="P:double-strand break repair"/>
    <property type="evidence" value="ECO:0007669"/>
    <property type="project" value="TreeGrafter"/>
</dbReference>
<evidence type="ECO:0000256" key="4">
    <source>
        <dbReference type="ARBA" id="ARBA00033987"/>
    </source>
</evidence>
<evidence type="ECO:0000313" key="9">
    <source>
        <dbReference type="EMBL" id="KAJ0393801.1"/>
    </source>
</evidence>
<evidence type="ECO:0000313" key="10">
    <source>
        <dbReference type="Proteomes" id="UP001209570"/>
    </source>
</evidence>
<dbReference type="Gene3D" id="3.90.228.10">
    <property type="match status" value="1"/>
</dbReference>
<protein>
    <recommendedName>
        <fullName evidence="5">Poly [ADP-ribose] polymerase</fullName>
        <shortName evidence="5">PARP</shortName>
        <ecNumber evidence="5">2.4.2.-</ecNumber>
    </recommendedName>
</protein>
<evidence type="ECO:0000256" key="2">
    <source>
        <dbReference type="ARBA" id="ARBA00022679"/>
    </source>
</evidence>
<evidence type="ECO:0000259" key="8">
    <source>
        <dbReference type="PROSITE" id="PS51059"/>
    </source>
</evidence>
<dbReference type="InterPro" id="IPR036616">
    <property type="entry name" value="Poly(ADP-ribose)pol_reg_dom_sf"/>
</dbReference>
<reference evidence="9" key="1">
    <citation type="submission" date="2021-12" db="EMBL/GenBank/DDBJ databases">
        <title>Prjna785345.</title>
        <authorList>
            <person name="Rujirawat T."/>
            <person name="Krajaejun T."/>
        </authorList>
    </citation>
    <scope>NUCLEOTIDE SEQUENCE</scope>
    <source>
        <strain evidence="9">Pi057C3</strain>
    </source>
</reference>
<proteinExistence type="predicted"/>